<feature type="non-terminal residue" evidence="1">
    <location>
        <position position="1"/>
    </location>
</feature>
<dbReference type="Proteomes" id="UP000015453">
    <property type="component" value="Unassembled WGS sequence"/>
</dbReference>
<evidence type="ECO:0000313" key="1">
    <source>
        <dbReference type="EMBL" id="EPS67273.1"/>
    </source>
</evidence>
<gene>
    <name evidence="1" type="ORF">M569_07502</name>
</gene>
<organism evidence="1 2">
    <name type="scientific">Genlisea aurea</name>
    <dbReference type="NCBI Taxonomy" id="192259"/>
    <lineage>
        <taxon>Eukaryota</taxon>
        <taxon>Viridiplantae</taxon>
        <taxon>Streptophyta</taxon>
        <taxon>Embryophyta</taxon>
        <taxon>Tracheophyta</taxon>
        <taxon>Spermatophyta</taxon>
        <taxon>Magnoliopsida</taxon>
        <taxon>eudicotyledons</taxon>
        <taxon>Gunneridae</taxon>
        <taxon>Pentapetalae</taxon>
        <taxon>asterids</taxon>
        <taxon>lamiids</taxon>
        <taxon>Lamiales</taxon>
        <taxon>Lentibulariaceae</taxon>
        <taxon>Genlisea</taxon>
    </lineage>
</organism>
<dbReference type="AlphaFoldDB" id="S8DVP6"/>
<dbReference type="PANTHER" id="PTHR37610:SF40">
    <property type="entry name" value="OS01G0909600 PROTEIN"/>
    <property type="match status" value="1"/>
</dbReference>
<sequence>NYFTWRRGVRLALGAKNKLGIIDGDVPQPPINDPSYGLWLRNDCMVTSWLLNSISKELVSSFTNCGSAIELWRTLAAHYGIMNNNLLYQNQYDLYNLKQGDLSISEYYTKLTALWKDMDTLFPEVTCDHC</sequence>
<accession>S8DVP6</accession>
<reference evidence="1 2" key="1">
    <citation type="journal article" date="2013" name="BMC Genomics">
        <title>The miniature genome of a carnivorous plant Genlisea aurea contains a low number of genes and short non-coding sequences.</title>
        <authorList>
            <person name="Leushkin E.V."/>
            <person name="Sutormin R.A."/>
            <person name="Nabieva E.R."/>
            <person name="Penin A.A."/>
            <person name="Kondrashov A.S."/>
            <person name="Logacheva M.D."/>
        </authorList>
    </citation>
    <scope>NUCLEOTIDE SEQUENCE [LARGE SCALE GENOMIC DNA]</scope>
</reference>
<dbReference type="Pfam" id="PF14223">
    <property type="entry name" value="Retrotran_gag_2"/>
    <property type="match status" value="1"/>
</dbReference>
<protein>
    <submittedName>
        <fullName evidence="1">Uncharacterized protein</fullName>
    </submittedName>
</protein>
<dbReference type="OrthoDB" id="911950at2759"/>
<feature type="non-terminal residue" evidence="1">
    <location>
        <position position="130"/>
    </location>
</feature>
<comment type="caution">
    <text evidence="1">The sequence shown here is derived from an EMBL/GenBank/DDBJ whole genome shotgun (WGS) entry which is preliminary data.</text>
</comment>
<keyword evidence="2" id="KW-1185">Reference proteome</keyword>
<name>S8DVP6_9LAMI</name>
<proteinExistence type="predicted"/>
<evidence type="ECO:0000313" key="2">
    <source>
        <dbReference type="Proteomes" id="UP000015453"/>
    </source>
</evidence>
<dbReference type="EMBL" id="AUSU01003201">
    <property type="protein sequence ID" value="EPS67273.1"/>
    <property type="molecule type" value="Genomic_DNA"/>
</dbReference>
<dbReference type="PANTHER" id="PTHR37610">
    <property type="entry name" value="CCHC-TYPE DOMAIN-CONTAINING PROTEIN"/>
    <property type="match status" value="1"/>
</dbReference>